<evidence type="ECO:0000313" key="3">
    <source>
        <dbReference type="Proteomes" id="UP001138661"/>
    </source>
</evidence>
<dbReference type="Proteomes" id="UP001138661">
    <property type="component" value="Unassembled WGS sequence"/>
</dbReference>
<dbReference type="EMBL" id="JAHXDN010000002">
    <property type="protein sequence ID" value="MBW4708037.1"/>
    <property type="molecule type" value="Genomic_DNA"/>
</dbReference>
<name>A0A9X1FUS5_9RHOB</name>
<evidence type="ECO:0000313" key="2">
    <source>
        <dbReference type="EMBL" id="MBW4708037.1"/>
    </source>
</evidence>
<evidence type="ECO:0000256" key="1">
    <source>
        <dbReference type="SAM" id="MobiDB-lite"/>
    </source>
</evidence>
<protein>
    <submittedName>
        <fullName evidence="2">Uncharacterized protein</fullName>
    </submittedName>
</protein>
<proteinExistence type="predicted"/>
<keyword evidence="3" id="KW-1185">Reference proteome</keyword>
<dbReference type="AlphaFoldDB" id="A0A9X1FUS5"/>
<gene>
    <name evidence="2" type="ORF">KX928_09580</name>
</gene>
<sequence length="294" mass="31294">MRTHAPPGPTPAPAPTGQQARLVASAAGLATLQQQADDSQVVARLAVLQRKADRKASAPAPSDPPIQREKNIGLGFTDLENDRYGEDAFGKSASSKGNLSKFRTELDAEGPGAFVKGLASQRQGGQIQGIFTGGIKKAMEQSLTIKQNLAGFTQEQIDHARNHPPMLSEEETLAAQAAVPIYASMPGTSAELWSAMSDVAGPLGFSKGNAAISVWELSHMLHNQTLFAKTEFYDYNASDDVPNTVPLTPEQLEAKGIELSEDDQKTLAELGIEAPQGRSGGNWFTNLFKCCFGG</sequence>
<feature type="region of interest" description="Disordered" evidence="1">
    <location>
        <begin position="50"/>
        <end position="71"/>
    </location>
</feature>
<comment type="caution">
    <text evidence="2">The sequence shown here is derived from an EMBL/GenBank/DDBJ whole genome shotgun (WGS) entry which is preliminary data.</text>
</comment>
<organism evidence="2 3">
    <name type="scientific">Roseobacter insulae</name>
    <dbReference type="NCBI Taxonomy" id="2859783"/>
    <lineage>
        <taxon>Bacteria</taxon>
        <taxon>Pseudomonadati</taxon>
        <taxon>Pseudomonadota</taxon>
        <taxon>Alphaproteobacteria</taxon>
        <taxon>Rhodobacterales</taxon>
        <taxon>Roseobacteraceae</taxon>
        <taxon>Roseobacter</taxon>
    </lineage>
</organism>
<accession>A0A9X1FUS5</accession>
<reference evidence="2" key="1">
    <citation type="submission" date="2021-07" db="EMBL/GenBank/DDBJ databases">
        <title>Roseobacter insulae sp. nov., isolated from a tidal flat.</title>
        <authorList>
            <person name="Park S."/>
            <person name="Yoon J.-H."/>
        </authorList>
    </citation>
    <scope>NUCLEOTIDE SEQUENCE</scope>
    <source>
        <strain evidence="2">YSTF-M11</strain>
    </source>
</reference>
<dbReference type="RefSeq" id="WP_219501437.1">
    <property type="nucleotide sequence ID" value="NZ_JAHXDN010000002.1"/>
</dbReference>